<organism evidence="3 4">
    <name type="scientific">Cloacimonas acidaminovorans (strain Evry)</name>
    <dbReference type="NCBI Taxonomy" id="459349"/>
    <lineage>
        <taxon>Bacteria</taxon>
        <taxon>Pseudomonadati</taxon>
        <taxon>Candidatus Cloacimonadota</taxon>
        <taxon>Candidatus Cloacimonadia</taxon>
        <taxon>Candidatus Cloacimonadales</taxon>
        <taxon>Candidatus Cloacimonadaceae</taxon>
        <taxon>Candidatus Cloacimonas</taxon>
    </lineage>
</organism>
<gene>
    <name evidence="3" type="ordered locus">CLOAM1100</name>
</gene>
<proteinExistence type="inferred from homology"/>
<name>B0VHZ2_CLOAI</name>
<reference evidence="3 4" key="1">
    <citation type="journal article" date="2008" name="J. Bacteriol.">
        <title>'Candidatus Cloacamonas acidaminovorans': genome sequence reconstruction provides a first glimpse of a new bacterial division.</title>
        <authorList>
            <person name="Pelletier E."/>
            <person name="Kreimeyer A."/>
            <person name="Bocs S."/>
            <person name="Rouy Z."/>
            <person name="Gyapay G."/>
            <person name="Chouari R."/>
            <person name="Riviere D."/>
            <person name="Ganesan A."/>
            <person name="Daegelen P."/>
            <person name="Sghir A."/>
            <person name="Cohen G.N."/>
            <person name="Medigue C."/>
            <person name="Weissenbach J."/>
            <person name="Le Paslier D."/>
        </authorList>
    </citation>
    <scope>NUCLEOTIDE SEQUENCE [LARGE SCALE GENOMIC DNA]</scope>
    <source>
        <strain evidence="4">Evry</strain>
    </source>
</reference>
<evidence type="ECO:0000256" key="1">
    <source>
        <dbReference type="HAMAP-Rule" id="MF_01845"/>
    </source>
</evidence>
<dbReference type="eggNOG" id="COG3681">
    <property type="taxonomic scope" value="Bacteria"/>
</dbReference>
<dbReference type="SUPFAM" id="SSF103378">
    <property type="entry name" value="2-methylcitrate dehydratase PrpD"/>
    <property type="match status" value="1"/>
</dbReference>
<dbReference type="InterPro" id="IPR042183">
    <property type="entry name" value="MmgE/PrpD_sf_1"/>
</dbReference>
<comment type="similarity">
    <text evidence="1">Belongs to the UPF0597 family.</text>
</comment>
<dbReference type="InterPro" id="IPR036148">
    <property type="entry name" value="MmgE/PrpD_sf"/>
</dbReference>
<evidence type="ECO:0000259" key="2">
    <source>
        <dbReference type="Pfam" id="PF03313"/>
    </source>
</evidence>
<dbReference type="Proteomes" id="UP000002019">
    <property type="component" value="Chromosome"/>
</dbReference>
<dbReference type="GO" id="GO:0080146">
    <property type="term" value="F:L-cysteine desulfhydrase activity"/>
    <property type="evidence" value="ECO:0007669"/>
    <property type="project" value="TreeGrafter"/>
</dbReference>
<dbReference type="Gene3D" id="1.10.4100.10">
    <property type="entry name" value="2-methylcitrate dehydratase PrpD"/>
    <property type="match status" value="1"/>
</dbReference>
<dbReference type="KEGG" id="caci:CLOAM1100"/>
<dbReference type="PANTHER" id="PTHR30501:SF2">
    <property type="entry name" value="UPF0597 PROTEIN YHAM"/>
    <property type="match status" value="1"/>
</dbReference>
<dbReference type="HAMAP" id="MF_01845">
    <property type="entry name" value="UPF0597"/>
    <property type="match status" value="1"/>
</dbReference>
<dbReference type="InterPro" id="IPR005130">
    <property type="entry name" value="Ser_deHydtase-like_asu"/>
</dbReference>
<evidence type="ECO:0000313" key="3">
    <source>
        <dbReference type="EMBL" id="CAO80963.1"/>
    </source>
</evidence>
<dbReference type="InterPro" id="IPR021144">
    <property type="entry name" value="UPF0597"/>
</dbReference>
<dbReference type="HOGENOM" id="CLU_051840_0_0_0"/>
<keyword evidence="4" id="KW-1185">Reference proteome</keyword>
<feature type="domain" description="Serine dehydratase-like alpha subunit" evidence="2">
    <location>
        <begin position="201"/>
        <end position="420"/>
    </location>
</feature>
<accession>B0VHZ2</accession>
<protein>
    <recommendedName>
        <fullName evidence="1">UPF0597 protein CLOAM1100</fullName>
    </recommendedName>
</protein>
<dbReference type="STRING" id="459349.CLOAM1100"/>
<dbReference type="EMBL" id="CU466930">
    <property type="protein sequence ID" value="CAO80963.1"/>
    <property type="molecule type" value="Genomic_DNA"/>
</dbReference>
<dbReference type="Pfam" id="PF03313">
    <property type="entry name" value="SDH_alpha"/>
    <property type="match status" value="1"/>
</dbReference>
<dbReference type="PANTHER" id="PTHR30501">
    <property type="entry name" value="UPF0597 PROTEIN YHAM"/>
    <property type="match status" value="1"/>
</dbReference>
<evidence type="ECO:0000313" key="4">
    <source>
        <dbReference type="Proteomes" id="UP000002019"/>
    </source>
</evidence>
<dbReference type="AlphaFoldDB" id="B0VHZ2"/>
<sequence length="427" mass="45610">MMKDTENILALLKQEVSPALGCTEPAAVALAGAYASSVLKDTIISADLIVSPNVLKNGMGVGIPNTNLMGLEIAFALGILVAEPEKGLEVLLDLKAETINAGKQMLAEKRINTKMKETEEKIWIEASLKTAKSESKAILRWRHNWLYHWEKDKHILQHNEIGAEEAPLLISPSAFSLKDYYDFCRDTDIDKLELIDLGLILNRRIADFGLTNKSGINVGKMIMEQINSGLLGDDIHHYAMALTAAATDARMSGCNLPVISNSGSGNQGLAITLPIIAVAEKLGSNQEELIRALAMGHLVSVHIKQKIGILSCICGCLSASAGAASGIVMLLKGTYPQIEYAIKNMIADTAGMVCDGAKEGCSLKVATTTSAAVQAALLAKTGICVSSNDGIITDSIEGTIDNLAYFVNKGMQDADSTILNIMLNKIK</sequence>
<dbReference type="GO" id="GO:0019450">
    <property type="term" value="P:L-cysteine catabolic process to pyruvate"/>
    <property type="evidence" value="ECO:0007669"/>
    <property type="project" value="TreeGrafter"/>
</dbReference>
<dbReference type="PIRSF" id="PIRSF006054">
    <property type="entry name" value="UCP006054"/>
    <property type="match status" value="1"/>
</dbReference>